<organism evidence="3 4">
    <name type="scientific">Cellvibrio mixtus</name>
    <dbReference type="NCBI Taxonomy" id="39650"/>
    <lineage>
        <taxon>Bacteria</taxon>
        <taxon>Pseudomonadati</taxon>
        <taxon>Pseudomonadota</taxon>
        <taxon>Gammaproteobacteria</taxon>
        <taxon>Cellvibrionales</taxon>
        <taxon>Cellvibrionaceae</taxon>
        <taxon>Cellvibrio</taxon>
    </lineage>
</organism>
<keyword evidence="1" id="KW-0812">Transmembrane</keyword>
<dbReference type="Proteomes" id="UP000216101">
    <property type="component" value="Unassembled WGS sequence"/>
</dbReference>
<dbReference type="Pfam" id="PF07332">
    <property type="entry name" value="Phage_holin_3_6"/>
    <property type="match status" value="1"/>
</dbReference>
<dbReference type="EMBL" id="NHNI01000001">
    <property type="protein sequence ID" value="OZY86489.1"/>
    <property type="molecule type" value="Genomic_DNA"/>
</dbReference>
<keyword evidence="4" id="KW-1185">Reference proteome</keyword>
<evidence type="ECO:0000313" key="3">
    <source>
        <dbReference type="EMBL" id="OZY86489.1"/>
    </source>
</evidence>
<feature type="transmembrane region" description="Helical" evidence="1">
    <location>
        <begin position="74"/>
        <end position="101"/>
    </location>
</feature>
<accession>A0A266QAW5</accession>
<evidence type="ECO:0000256" key="1">
    <source>
        <dbReference type="SAM" id="Phobius"/>
    </source>
</evidence>
<evidence type="ECO:0008006" key="5">
    <source>
        <dbReference type="Google" id="ProtNLM"/>
    </source>
</evidence>
<feature type="chain" id="PRO_5012402122" description="Transmembrane protein" evidence="2">
    <location>
        <begin position="30"/>
        <end position="157"/>
    </location>
</feature>
<comment type="caution">
    <text evidence="3">The sequence shown here is derived from an EMBL/GenBank/DDBJ whole genome shotgun (WGS) entry which is preliminary data.</text>
</comment>
<keyword evidence="2" id="KW-0732">Signal</keyword>
<evidence type="ECO:0000256" key="2">
    <source>
        <dbReference type="SAM" id="SignalP"/>
    </source>
</evidence>
<proteinExistence type="predicted"/>
<keyword evidence="1" id="KW-0472">Membrane</keyword>
<gene>
    <name evidence="3" type="ORF">CBP51_05545</name>
</gene>
<feature type="signal peptide" evidence="2">
    <location>
        <begin position="1"/>
        <end position="29"/>
    </location>
</feature>
<protein>
    <recommendedName>
        <fullName evidence="5">Transmembrane protein</fullName>
    </recommendedName>
</protein>
<keyword evidence="1" id="KW-1133">Transmembrane helix</keyword>
<dbReference type="InterPro" id="IPR009937">
    <property type="entry name" value="Phage_holin_3_6"/>
</dbReference>
<feature type="transmembrane region" description="Helical" evidence="1">
    <location>
        <begin position="107"/>
        <end position="126"/>
    </location>
</feature>
<reference evidence="4" key="1">
    <citation type="submission" date="2017-05" db="EMBL/GenBank/DDBJ databases">
        <authorList>
            <person name="Barney B.M."/>
        </authorList>
    </citation>
    <scope>NUCLEOTIDE SEQUENCE [LARGE SCALE GENOMIC DNA]</scope>
    <source>
        <strain evidence="4">PSBB022</strain>
    </source>
</reference>
<dbReference type="AlphaFoldDB" id="A0A266QAW5"/>
<name>A0A266QAW5_9GAMM</name>
<sequence>MECHWCQCCCWFVAWLFAGASSLISKALASDGRNYLEIIQRLRASAAIVLMQLELHGRLAGIEWQQEKNRLQQLLIASVLGLVFLSCCLFCAGLLVITLGWSTDYRLHSIVGVLFFYSAGVVLCYLRCKHLAALGATAFAATRAEIAADIALIRSQL</sequence>
<evidence type="ECO:0000313" key="4">
    <source>
        <dbReference type="Proteomes" id="UP000216101"/>
    </source>
</evidence>